<dbReference type="PANTHER" id="PTHR30068">
    <property type="entry name" value="URONATE ISOMERASE"/>
    <property type="match status" value="1"/>
</dbReference>
<dbReference type="InterPro" id="IPR032466">
    <property type="entry name" value="Metal_Hydrolase"/>
</dbReference>
<dbReference type="RefSeq" id="WP_269762611.1">
    <property type="nucleotide sequence ID" value="NZ_JAPZEC010000004.1"/>
</dbReference>
<proteinExistence type="inferred from homology"/>
<evidence type="ECO:0000256" key="6">
    <source>
        <dbReference type="ARBA" id="ARBA00023235"/>
    </source>
</evidence>
<dbReference type="HAMAP" id="MF_00675">
    <property type="entry name" value="UxaC"/>
    <property type="match status" value="1"/>
</dbReference>
<comment type="caution">
    <text evidence="8">The sequence shown here is derived from an EMBL/GenBank/DDBJ whole genome shotgun (WGS) entry which is preliminary data.</text>
</comment>
<dbReference type="Proteomes" id="UP001148455">
    <property type="component" value="Unassembled WGS sequence"/>
</dbReference>
<dbReference type="InterPro" id="IPR003766">
    <property type="entry name" value="Uronate_isomerase"/>
</dbReference>
<evidence type="ECO:0000313" key="9">
    <source>
        <dbReference type="Proteomes" id="UP001148455"/>
    </source>
</evidence>
<organism evidence="8 9">
    <name type="scientific">Mediterraneibacter gnavus</name>
    <name type="common">Ruminococcus gnavus</name>
    <dbReference type="NCBI Taxonomy" id="33038"/>
    <lineage>
        <taxon>Bacteria</taxon>
        <taxon>Bacillati</taxon>
        <taxon>Bacillota</taxon>
        <taxon>Clostridia</taxon>
        <taxon>Lachnospirales</taxon>
        <taxon>Lachnospiraceae</taxon>
        <taxon>Mediterraneibacter</taxon>
    </lineage>
</organism>
<dbReference type="Gene3D" id="1.10.2020.10">
    <property type="entry name" value="uronate isomerase, domain 2, chain A"/>
    <property type="match status" value="1"/>
</dbReference>
<dbReference type="Pfam" id="PF02614">
    <property type="entry name" value="UxaC"/>
    <property type="match status" value="1"/>
</dbReference>
<comment type="pathway">
    <text evidence="2 7">Carbohydrate metabolism; pentose and glucuronate interconversion.</text>
</comment>
<gene>
    <name evidence="7 8" type="primary">uxaC</name>
    <name evidence="8" type="ORF">O8D18_06225</name>
</gene>
<dbReference type="EC" id="5.3.1.12" evidence="4 7"/>
<name>A0A9X3KBG8_MEDGN</name>
<dbReference type="SUPFAM" id="SSF51556">
    <property type="entry name" value="Metallo-dependent hydrolases"/>
    <property type="match status" value="1"/>
</dbReference>
<accession>A0A9X3KBG8</accession>
<comment type="catalytic activity">
    <reaction evidence="7">
        <text>aldehydo-D-galacturonate = keto-D-tagaturonate</text>
        <dbReference type="Rhea" id="RHEA:27702"/>
        <dbReference type="ChEBI" id="CHEBI:12952"/>
        <dbReference type="ChEBI" id="CHEBI:17886"/>
    </reaction>
</comment>
<evidence type="ECO:0000256" key="4">
    <source>
        <dbReference type="ARBA" id="ARBA00012546"/>
    </source>
</evidence>
<evidence type="ECO:0000256" key="1">
    <source>
        <dbReference type="ARBA" id="ARBA00001165"/>
    </source>
</evidence>
<comment type="similarity">
    <text evidence="3 7">Belongs to the metallo-dependent hydrolases superfamily. Uronate isomerase family.</text>
</comment>
<evidence type="ECO:0000256" key="7">
    <source>
        <dbReference type="HAMAP-Rule" id="MF_00675"/>
    </source>
</evidence>
<dbReference type="GO" id="GO:0019698">
    <property type="term" value="P:D-galacturonate catabolic process"/>
    <property type="evidence" value="ECO:0007669"/>
    <property type="project" value="TreeGrafter"/>
</dbReference>
<sequence length="489" mass="56377">MKPFMDEEFLLSTPTAQKLYHDFAETMPILDYHCHINPEEIAKDVCFENITQVWLGGDHYKWRQMRSNGVDEYYITGDAPAREKFQKWAETLEKAVGNPLFHWSHLELKRYFGYHGVLNGETAEEVWNLCNQKLQEPSMSVRNLIRRSGVTLICTTDDPADSLYWHKELAADDSFEVQVLPAWRPDKAMNIEKPDYAEYLKKLGQAAGCQIETFADLKMALKKRMDAFEEMGCRASDHALEYVMYVPETEENLEKIFAKRKQGEMLTKEEELKFKTAFMAFAAEEYTKRNWAMQLHYGCKRDNNAARYAQLGPDTGYDCINNYAPSAQMADFLNALNEKNSLPKTIIYSLNPNDDEAIGTILGCFQDAGVAGKIQQGSAWWFNDHKTGMIKQMTSLANLGLLGNFLGMLTDSRSFLSYSRHEYFRRILCELIGGWVENGEYPDDERMLGKIIKDISYNNAVRYFEFDLEEVIGSRNCELADQIHRSDEL</sequence>
<comment type="catalytic activity">
    <reaction evidence="1 7">
        <text>D-glucuronate = D-fructuronate</text>
        <dbReference type="Rhea" id="RHEA:13049"/>
        <dbReference type="ChEBI" id="CHEBI:58720"/>
        <dbReference type="ChEBI" id="CHEBI:59863"/>
        <dbReference type="EC" id="5.3.1.12"/>
    </reaction>
</comment>
<protein>
    <recommendedName>
        <fullName evidence="5 7">Uronate isomerase</fullName>
        <ecNumber evidence="4 7">5.3.1.12</ecNumber>
    </recommendedName>
    <alternativeName>
        <fullName evidence="7">Glucuronate isomerase</fullName>
    </alternativeName>
    <alternativeName>
        <fullName evidence="7">Uronic isomerase</fullName>
    </alternativeName>
</protein>
<evidence type="ECO:0000256" key="5">
    <source>
        <dbReference type="ARBA" id="ARBA00020555"/>
    </source>
</evidence>
<evidence type="ECO:0000256" key="2">
    <source>
        <dbReference type="ARBA" id="ARBA00004892"/>
    </source>
</evidence>
<dbReference type="EMBL" id="JAPZED010000004">
    <property type="protein sequence ID" value="MCZ7693636.1"/>
    <property type="molecule type" value="Genomic_DNA"/>
</dbReference>
<dbReference type="NCBIfam" id="NF002794">
    <property type="entry name" value="PRK02925.1"/>
    <property type="match status" value="1"/>
</dbReference>
<evidence type="ECO:0000256" key="3">
    <source>
        <dbReference type="ARBA" id="ARBA00008397"/>
    </source>
</evidence>
<dbReference type="Gene3D" id="3.20.20.140">
    <property type="entry name" value="Metal-dependent hydrolases"/>
    <property type="match status" value="1"/>
</dbReference>
<dbReference type="PANTHER" id="PTHR30068:SF4">
    <property type="entry name" value="URONATE ISOMERASE"/>
    <property type="match status" value="1"/>
</dbReference>
<dbReference type="GO" id="GO:0042840">
    <property type="term" value="P:D-glucuronate catabolic process"/>
    <property type="evidence" value="ECO:0007669"/>
    <property type="project" value="TreeGrafter"/>
</dbReference>
<keyword evidence="6 7" id="KW-0413">Isomerase</keyword>
<evidence type="ECO:0000313" key="8">
    <source>
        <dbReference type="EMBL" id="MCZ7693636.1"/>
    </source>
</evidence>
<dbReference type="GO" id="GO:0008880">
    <property type="term" value="F:glucuronate isomerase activity"/>
    <property type="evidence" value="ECO:0007669"/>
    <property type="project" value="UniProtKB-UniRule"/>
</dbReference>
<dbReference type="AlphaFoldDB" id="A0A9X3KBG8"/>
<reference evidence="8" key="1">
    <citation type="submission" date="2022-12" db="EMBL/GenBank/DDBJ databases">
        <title>Genome of R. gnavus strain RSHDN_123.</title>
        <authorList>
            <person name="Abdugheni R."/>
        </authorList>
    </citation>
    <scope>NUCLEOTIDE SEQUENCE</scope>
    <source>
        <strain evidence="8">RSHDN_123</strain>
    </source>
</reference>